<dbReference type="PANTHER" id="PTHR45656:SF15">
    <property type="entry name" value="SUSHI DOMAIN-CONTAINING PROTEIN"/>
    <property type="match status" value="1"/>
</dbReference>
<evidence type="ECO:0000313" key="6">
    <source>
        <dbReference type="Proteomes" id="UP000054190"/>
    </source>
</evidence>
<keyword evidence="1" id="KW-0677">Repeat</keyword>
<dbReference type="PROSITE" id="PS50923">
    <property type="entry name" value="SUSHI"/>
    <property type="match status" value="1"/>
</dbReference>
<comment type="caution">
    <text evidence="3">Lacks conserved residue(s) required for the propagation of feature annotation.</text>
</comment>
<dbReference type="Pfam" id="PF00084">
    <property type="entry name" value="Sushi"/>
    <property type="match status" value="1"/>
</dbReference>
<dbReference type="InterPro" id="IPR051277">
    <property type="entry name" value="SEZ6_CSMD_C4BPB_Regulators"/>
</dbReference>
<evidence type="ECO:0000256" key="3">
    <source>
        <dbReference type="PROSITE-ProRule" id="PRU00302"/>
    </source>
</evidence>
<feature type="non-terminal residue" evidence="5">
    <location>
        <position position="95"/>
    </location>
</feature>
<evidence type="ECO:0000313" key="5">
    <source>
        <dbReference type="EMBL" id="KFV46870.1"/>
    </source>
</evidence>
<sequence>CNAPPRFLSAELKEQYRDITTFFYNSVVEYVCRPGYVRNVNARNVLVCGRNNKWHGSKEMCIPKQCTYPGEPANGRIVAETLNFGSTVNFPCNTG</sequence>
<evidence type="ECO:0000256" key="2">
    <source>
        <dbReference type="ARBA" id="ARBA00023157"/>
    </source>
</evidence>
<feature type="non-terminal residue" evidence="5">
    <location>
        <position position="1"/>
    </location>
</feature>
<keyword evidence="2" id="KW-1015">Disulfide bond</keyword>
<keyword evidence="3" id="KW-0768">Sushi</keyword>
<name>A0A093ERP9_TYTAL</name>
<dbReference type="CDD" id="cd00033">
    <property type="entry name" value="CCP"/>
    <property type="match status" value="1"/>
</dbReference>
<reference evidence="5 6" key="1">
    <citation type="submission" date="2014-04" db="EMBL/GenBank/DDBJ databases">
        <title>Genome evolution of avian class.</title>
        <authorList>
            <person name="Zhang G."/>
            <person name="Li C."/>
        </authorList>
    </citation>
    <scope>NUCLEOTIDE SEQUENCE [LARGE SCALE GENOMIC DNA]</scope>
    <source>
        <strain evidence="5">BGI_N341</strain>
    </source>
</reference>
<dbReference type="SUPFAM" id="SSF57535">
    <property type="entry name" value="Complement control module/SCR domain"/>
    <property type="match status" value="1"/>
</dbReference>
<accession>A0A093ERP9</accession>
<dbReference type="InterPro" id="IPR000436">
    <property type="entry name" value="Sushi_SCR_CCP_dom"/>
</dbReference>
<feature type="domain" description="Sushi" evidence="4">
    <location>
        <begin position="1"/>
        <end position="63"/>
    </location>
</feature>
<dbReference type="Proteomes" id="UP000054190">
    <property type="component" value="Unassembled WGS sequence"/>
</dbReference>
<organism evidence="5 6">
    <name type="scientific">Tyto alba</name>
    <name type="common">Barn owl</name>
    <dbReference type="NCBI Taxonomy" id="56313"/>
    <lineage>
        <taxon>Eukaryota</taxon>
        <taxon>Metazoa</taxon>
        <taxon>Chordata</taxon>
        <taxon>Craniata</taxon>
        <taxon>Vertebrata</taxon>
        <taxon>Euteleostomi</taxon>
        <taxon>Archelosauria</taxon>
        <taxon>Archosauria</taxon>
        <taxon>Dinosauria</taxon>
        <taxon>Saurischia</taxon>
        <taxon>Theropoda</taxon>
        <taxon>Coelurosauria</taxon>
        <taxon>Aves</taxon>
        <taxon>Neognathae</taxon>
        <taxon>Neoaves</taxon>
        <taxon>Telluraves</taxon>
        <taxon>Strigiformes</taxon>
        <taxon>Tytonidae</taxon>
        <taxon>Tyto</taxon>
    </lineage>
</organism>
<dbReference type="EMBL" id="KK377945">
    <property type="protein sequence ID" value="KFV46870.1"/>
    <property type="molecule type" value="Genomic_DNA"/>
</dbReference>
<gene>
    <name evidence="5" type="ORF">N341_11457</name>
</gene>
<evidence type="ECO:0000256" key="1">
    <source>
        <dbReference type="ARBA" id="ARBA00022737"/>
    </source>
</evidence>
<dbReference type="SMART" id="SM00032">
    <property type="entry name" value="CCP"/>
    <property type="match status" value="1"/>
</dbReference>
<dbReference type="PANTHER" id="PTHR45656">
    <property type="entry name" value="PROTEIN CBR-CLEC-78"/>
    <property type="match status" value="1"/>
</dbReference>
<proteinExistence type="predicted"/>
<dbReference type="InterPro" id="IPR035976">
    <property type="entry name" value="Sushi/SCR/CCP_sf"/>
</dbReference>
<evidence type="ECO:0000259" key="4">
    <source>
        <dbReference type="PROSITE" id="PS50923"/>
    </source>
</evidence>
<keyword evidence="6" id="KW-1185">Reference proteome</keyword>
<dbReference type="AlphaFoldDB" id="A0A093ERP9"/>
<dbReference type="Gene3D" id="2.10.70.10">
    <property type="entry name" value="Complement Module, domain 1"/>
    <property type="match status" value="2"/>
</dbReference>
<protein>
    <submittedName>
        <fullName evidence="5">Complement decay-accelerating factor</fullName>
    </submittedName>
</protein>